<keyword evidence="2" id="KW-1185">Reference proteome</keyword>
<dbReference type="EMBL" id="CP060695">
    <property type="protein sequence ID" value="QNM84600.1"/>
    <property type="molecule type" value="Genomic_DNA"/>
</dbReference>
<evidence type="ECO:0000313" key="2">
    <source>
        <dbReference type="Proteomes" id="UP000515808"/>
    </source>
</evidence>
<sequence length="260" mass="31685">MAKHKKENLEKLLKLIEEISNDSENLWFKEELSKRFQNDSTINNDSTLIKNIHEYCIKEIIADQANKFYKDFKIKEIKETLIQDFIRMEQFRREDNFEDFSLAMFQQIENIVIYLYEKYSLNKKVVASSNEYITSIINSSSKKFYRNSRGPKIGRFITMKFDEKKHFNILNEKWFFNHKFRAVLYYFYFNELIKFNTQGFDEIYNQGNNLYLIRNRNHRGLAPTYYQQKVYDEIIPSHNKYYFNFLGFLERFTSNINTNL</sequence>
<protein>
    <submittedName>
        <fullName evidence="1">Uncharacterized protein</fullName>
    </submittedName>
</protein>
<organism evidence="1 2">
    <name type="scientific">Polaribacter pectinis</name>
    <dbReference type="NCBI Taxonomy" id="2738844"/>
    <lineage>
        <taxon>Bacteria</taxon>
        <taxon>Pseudomonadati</taxon>
        <taxon>Bacteroidota</taxon>
        <taxon>Flavobacteriia</taxon>
        <taxon>Flavobacteriales</taxon>
        <taxon>Flavobacteriaceae</taxon>
    </lineage>
</organism>
<proteinExistence type="predicted"/>
<name>A0A7G9L7K1_9FLAO</name>
<reference evidence="1 2" key="1">
    <citation type="submission" date="2020-08" db="EMBL/GenBank/DDBJ databases">
        <title>Polaribacter sp. L12M9 isolated from gut of the Korean scallop.</title>
        <authorList>
            <person name="Jeong Y.S."/>
        </authorList>
    </citation>
    <scope>NUCLEOTIDE SEQUENCE [LARGE SCALE GENOMIC DNA]</scope>
    <source>
        <strain evidence="1 2">L12M9</strain>
    </source>
</reference>
<dbReference type="RefSeq" id="WP_187481529.1">
    <property type="nucleotide sequence ID" value="NZ_CP060695.1"/>
</dbReference>
<gene>
    <name evidence="1" type="ORF">H9W90_10365</name>
</gene>
<dbReference type="KEGG" id="ppec:H9W90_10365"/>
<evidence type="ECO:0000313" key="1">
    <source>
        <dbReference type="EMBL" id="QNM84600.1"/>
    </source>
</evidence>
<accession>A0A7G9L7K1</accession>
<dbReference type="AlphaFoldDB" id="A0A7G9L7K1"/>
<dbReference type="Proteomes" id="UP000515808">
    <property type="component" value="Chromosome"/>
</dbReference>